<organism evidence="5 6">
    <name type="scientific">Saprospira grandis (strain Lewin)</name>
    <dbReference type="NCBI Taxonomy" id="984262"/>
    <lineage>
        <taxon>Bacteria</taxon>
        <taxon>Pseudomonadati</taxon>
        <taxon>Bacteroidota</taxon>
        <taxon>Saprospiria</taxon>
        <taxon>Saprospirales</taxon>
        <taxon>Saprospiraceae</taxon>
        <taxon>Saprospira</taxon>
    </lineage>
</organism>
<dbReference type="GO" id="GO:0003677">
    <property type="term" value="F:DNA binding"/>
    <property type="evidence" value="ECO:0007669"/>
    <property type="project" value="UniProtKB-KW"/>
</dbReference>
<evidence type="ECO:0000259" key="4">
    <source>
        <dbReference type="Pfam" id="PF01420"/>
    </source>
</evidence>
<evidence type="ECO:0000313" key="5">
    <source>
        <dbReference type="EMBL" id="AFC26351.1"/>
    </source>
</evidence>
<dbReference type="InterPro" id="IPR000055">
    <property type="entry name" value="Restrct_endonuc_typeI_TRD"/>
</dbReference>
<dbReference type="InterPro" id="IPR044946">
    <property type="entry name" value="Restrct_endonuc_typeI_TRD_sf"/>
</dbReference>
<proteinExistence type="inferred from homology"/>
<evidence type="ECO:0000313" key="6">
    <source>
        <dbReference type="Proteomes" id="UP000007519"/>
    </source>
</evidence>
<dbReference type="Gene3D" id="3.90.220.20">
    <property type="entry name" value="DNA methylase specificity domains"/>
    <property type="match status" value="2"/>
</dbReference>
<dbReference type="GO" id="GO:0009307">
    <property type="term" value="P:DNA restriction-modification system"/>
    <property type="evidence" value="ECO:0007669"/>
    <property type="project" value="UniProtKB-KW"/>
</dbReference>
<dbReference type="RefSeq" id="WP_015693941.1">
    <property type="nucleotide sequence ID" value="NC_016940.1"/>
</dbReference>
<sequence length="383" mass="42672">MKNKDWKKVKLGEVVMTLESGKREKGGSIDSGVFSLGAEHLDSLGGFKLDKGKFVSESFYNQMQKGKISIDDILIVKDGATTGKVSYVNASFPLKKSAINEHVFKLVVNEAEALPKYVFYFLYSPIGQLEMMRDFRGATVGGITKQFVDNVQIPLPPISEQKAIAVQLDRADKLRQALAQSLADYDRLLAASFLDMFGDPVLNPKGWELVKLGEVAISENNKRVPIKSGDRNNRQGKYPYYGASGIIDSIDDYTHEGTRLLVGEDGANLLSRNTPIGFLASGQYWVNNHAHVLKNTDKTELAYLLYFINCIDLEVYVTGSAQPKLNKKNLDRIPIPLPPLPLQQQFAQLVERIERQKALIQSAQQSAEDLFGALLQAYFYEGK</sequence>
<comment type="similarity">
    <text evidence="1">Belongs to the type-I restriction system S methylase family.</text>
</comment>
<feature type="domain" description="Type I restriction modification DNA specificity" evidence="4">
    <location>
        <begin position="3"/>
        <end position="175"/>
    </location>
</feature>
<protein>
    <submittedName>
        <fullName evidence="5">Restriction modification system DNA specificity domain protein</fullName>
        <ecNumber evidence="5">3.1.21.3</ecNumber>
    </submittedName>
</protein>
<reference evidence="5 6" key="1">
    <citation type="journal article" date="2012" name="Stand. Genomic Sci.">
        <title>Complete genome sequencing and analysis of Saprospira grandis str. Lewin, a predatory marine bacterium.</title>
        <authorList>
            <person name="Saw J.H."/>
            <person name="Yuryev A."/>
            <person name="Kanbe M."/>
            <person name="Hou S."/>
            <person name="Young A.G."/>
            <person name="Aizawa S."/>
            <person name="Alam M."/>
        </authorList>
    </citation>
    <scope>NUCLEOTIDE SEQUENCE [LARGE SCALE GENOMIC DNA]</scope>
    <source>
        <strain evidence="5 6">Lewin</strain>
    </source>
</reference>
<keyword evidence="3" id="KW-0238">DNA-binding</keyword>
<dbReference type="EC" id="3.1.21.3" evidence="5"/>
<dbReference type="Pfam" id="PF01420">
    <property type="entry name" value="Methylase_S"/>
    <property type="match status" value="2"/>
</dbReference>
<dbReference type="InterPro" id="IPR052021">
    <property type="entry name" value="Type-I_RS_S_subunit"/>
</dbReference>
<keyword evidence="2" id="KW-0680">Restriction system</keyword>
<gene>
    <name evidence="5" type="primary">hsdS</name>
    <name evidence="5" type="ordered locus">SGRA_3627</name>
</gene>
<dbReference type="OrthoDB" id="9816225at2"/>
<dbReference type="STRING" id="984262.SGRA_3627"/>
<dbReference type="KEGG" id="sgn:SGRA_3627"/>
<evidence type="ECO:0000256" key="1">
    <source>
        <dbReference type="ARBA" id="ARBA00010923"/>
    </source>
</evidence>
<evidence type="ECO:0000256" key="2">
    <source>
        <dbReference type="ARBA" id="ARBA00022747"/>
    </source>
</evidence>
<dbReference type="AlphaFoldDB" id="H6L5V1"/>
<feature type="domain" description="Type I restriction modification DNA specificity" evidence="4">
    <location>
        <begin position="204"/>
        <end position="362"/>
    </location>
</feature>
<keyword evidence="6" id="KW-1185">Reference proteome</keyword>
<dbReference type="EMBL" id="CP002831">
    <property type="protein sequence ID" value="AFC26351.1"/>
    <property type="molecule type" value="Genomic_DNA"/>
</dbReference>
<evidence type="ECO:0000256" key="3">
    <source>
        <dbReference type="ARBA" id="ARBA00023125"/>
    </source>
</evidence>
<dbReference type="PANTHER" id="PTHR30408">
    <property type="entry name" value="TYPE-1 RESTRICTION ENZYME ECOKI SPECIFICITY PROTEIN"/>
    <property type="match status" value="1"/>
</dbReference>
<accession>H6L5V1</accession>
<dbReference type="HOGENOM" id="CLU_021095_6_0_10"/>
<dbReference type="CDD" id="cd17262">
    <property type="entry name" value="RMtype1_S_Aco12261I-TRD2-CR2"/>
    <property type="match status" value="1"/>
</dbReference>
<dbReference type="SUPFAM" id="SSF116734">
    <property type="entry name" value="DNA methylase specificity domain"/>
    <property type="match status" value="2"/>
</dbReference>
<dbReference type="REBASE" id="45867">
    <property type="entry name" value="S.SgrLORF3627P"/>
</dbReference>
<keyword evidence="5" id="KW-0378">Hydrolase</keyword>
<dbReference type="eggNOG" id="COG0732">
    <property type="taxonomic scope" value="Bacteria"/>
</dbReference>
<dbReference type="PANTHER" id="PTHR30408:SF12">
    <property type="entry name" value="TYPE I RESTRICTION ENZYME MJAVIII SPECIFICITY SUBUNIT"/>
    <property type="match status" value="1"/>
</dbReference>
<name>H6L5V1_SAPGL</name>
<dbReference type="Proteomes" id="UP000007519">
    <property type="component" value="Chromosome"/>
</dbReference>
<dbReference type="GO" id="GO:0009035">
    <property type="term" value="F:type I site-specific deoxyribonuclease activity"/>
    <property type="evidence" value="ECO:0007669"/>
    <property type="project" value="UniProtKB-EC"/>
</dbReference>